<dbReference type="Proteomes" id="UP000294292">
    <property type="component" value="Chromosome"/>
</dbReference>
<dbReference type="KEGG" id="panc:E2636_04920"/>
<evidence type="ECO:0000313" key="3">
    <source>
        <dbReference type="Proteomes" id="UP000294292"/>
    </source>
</evidence>
<dbReference type="EMBL" id="CP038015">
    <property type="protein sequence ID" value="QBP40510.1"/>
    <property type="molecule type" value="Genomic_DNA"/>
</dbReference>
<organism evidence="2 3">
    <name type="scientific">Paenisporosarcina antarctica</name>
    <dbReference type="NCBI Taxonomy" id="417367"/>
    <lineage>
        <taxon>Bacteria</taxon>
        <taxon>Bacillati</taxon>
        <taxon>Bacillota</taxon>
        <taxon>Bacilli</taxon>
        <taxon>Bacillales</taxon>
        <taxon>Caryophanaceae</taxon>
        <taxon>Paenisporosarcina</taxon>
    </lineage>
</organism>
<accession>A0A4P6ZVH7</accession>
<reference evidence="2 3" key="1">
    <citation type="submission" date="2019-03" db="EMBL/GenBank/DDBJ databases">
        <title>Complete genome sequence of Paenisporosarcina antarctica CGMCC 1.6503T.</title>
        <authorList>
            <person name="Rong J.-C."/>
            <person name="Chi N.-Y."/>
            <person name="Zhang Q.-F."/>
        </authorList>
    </citation>
    <scope>NUCLEOTIDE SEQUENCE [LARGE SCALE GENOMIC DNA]</scope>
    <source>
        <strain evidence="2 3">CGMCC 1.6503</strain>
    </source>
</reference>
<keyword evidence="3" id="KW-1185">Reference proteome</keyword>
<keyword evidence="1" id="KW-1133">Transmembrane helix</keyword>
<protein>
    <submittedName>
        <fullName evidence="2">Uncharacterized protein</fullName>
    </submittedName>
</protein>
<sequence>MKRILTLNTVYIIVAIIALGALFIPRAVEIYNLRIQGINYFTNNIENYHNNAHPIEGEYTIEIDLNNLENNKGKVLFDDGENQIYLSKVIAHNTKEYELFFRSSGSSSLGGATIISGVEHKHNNDGLISKFQAKAKATYRGDTYKLSPSEYSGLNYSDVDEFGFYLELPEELVPDFEEEGMIDVAVTNLYINLWAKKSF</sequence>
<keyword evidence="1" id="KW-0472">Membrane</keyword>
<name>A0A4P6ZVH7_9BACL</name>
<evidence type="ECO:0000256" key="1">
    <source>
        <dbReference type="SAM" id="Phobius"/>
    </source>
</evidence>
<evidence type="ECO:0000313" key="2">
    <source>
        <dbReference type="EMBL" id="QBP40510.1"/>
    </source>
</evidence>
<dbReference type="RefSeq" id="WP_134209224.1">
    <property type="nucleotide sequence ID" value="NZ_CP038015.1"/>
</dbReference>
<feature type="transmembrane region" description="Helical" evidence="1">
    <location>
        <begin position="6"/>
        <end position="24"/>
    </location>
</feature>
<dbReference type="AlphaFoldDB" id="A0A4P6ZVH7"/>
<gene>
    <name evidence="2" type="ORF">E2636_04920</name>
</gene>
<dbReference type="OrthoDB" id="2589718at2"/>
<keyword evidence="1" id="KW-0812">Transmembrane</keyword>
<proteinExistence type="predicted"/>